<dbReference type="Proteomes" id="UP000053171">
    <property type="component" value="Unassembled WGS sequence"/>
</dbReference>
<dbReference type="Pfam" id="PF03729">
    <property type="entry name" value="DUF308"/>
    <property type="match status" value="2"/>
</dbReference>
<feature type="transmembrane region" description="Helical" evidence="2">
    <location>
        <begin position="88"/>
        <end position="106"/>
    </location>
</feature>
<dbReference type="PANTHER" id="PTHR34989:SF1">
    <property type="entry name" value="PROTEIN HDED"/>
    <property type="match status" value="1"/>
</dbReference>
<dbReference type="EMBL" id="CP065738">
    <property type="protein sequence ID" value="QPT54530.1"/>
    <property type="molecule type" value="Genomic_DNA"/>
</dbReference>
<feature type="transmembrane region" description="Helical" evidence="2">
    <location>
        <begin position="7"/>
        <end position="26"/>
    </location>
</feature>
<reference evidence="3" key="2">
    <citation type="submission" date="2016-04" db="EMBL/GenBank/DDBJ databases">
        <authorList>
            <person name="Evans L.H."/>
            <person name="Alamgir A."/>
            <person name="Owens N."/>
            <person name="Weber N.D."/>
            <person name="Virtaneva K."/>
            <person name="Barbian K."/>
            <person name="Babar A."/>
            <person name="Rosenke K."/>
        </authorList>
    </citation>
    <scope>NUCLEOTIDE SEQUENCE [LARGE SCALE GENOMIC DNA]</scope>
    <source>
        <strain evidence="3">RUTW2-3</strain>
    </source>
</reference>
<evidence type="ECO:0000313" key="5">
    <source>
        <dbReference type="EMBL" id="QPT54530.1"/>
    </source>
</evidence>
<proteinExistence type="predicted"/>
<keyword evidence="2" id="KW-0812">Transmembrane</keyword>
<evidence type="ECO:0000313" key="6">
    <source>
        <dbReference type="Proteomes" id="UP000053171"/>
    </source>
</evidence>
<evidence type="ECO:0000313" key="3">
    <source>
        <dbReference type="EMBL" id="OAX52553.1"/>
    </source>
</evidence>
<accession>A0A199PTC3</accession>
<feature type="transmembrane region" description="Helical" evidence="2">
    <location>
        <begin position="118"/>
        <end position="135"/>
    </location>
</feature>
<dbReference type="EMBL" id="LJBJ02000003">
    <property type="protein sequence ID" value="OAX52553.1"/>
    <property type="molecule type" value="Genomic_DNA"/>
</dbReference>
<dbReference type="PANTHER" id="PTHR34989">
    <property type="entry name" value="PROTEIN HDED"/>
    <property type="match status" value="1"/>
</dbReference>
<reference evidence="6" key="1">
    <citation type="submission" date="2016-04" db="EMBL/GenBank/DDBJ databases">
        <authorList>
            <person name="Waterworth S."/>
            <person name="Matcher G."/>
        </authorList>
    </citation>
    <scope>NUCLEOTIDE SEQUENCE [LARGE SCALE GENOMIC DNA]</scope>
    <source>
        <strain evidence="6">RuSp02-3</strain>
    </source>
</reference>
<protein>
    <submittedName>
        <fullName evidence="5">HdeD family acid-resistance protein</fullName>
    </submittedName>
</protein>
<dbReference type="RefSeq" id="WP_064725003.1">
    <property type="nucleotide sequence ID" value="NZ_CP065738.1"/>
</dbReference>
<name>A0A199PTC3_9MICC</name>
<reference evidence="5 8" key="4">
    <citation type="submission" date="2020-12" db="EMBL/GenBank/DDBJ databases">
        <title>FDA dAtabase for Regulatory Grade micrObial Sequences (FDA-ARGOS): Supporting development and validation of Infectious Disease Dx tests.</title>
        <authorList>
            <person name="Sproer C."/>
            <person name="Gronow S."/>
            <person name="Severitt S."/>
            <person name="Schroder I."/>
            <person name="Tallon L."/>
            <person name="Sadzewicz L."/>
            <person name="Zhao X."/>
            <person name="Boylan J."/>
            <person name="Ott S."/>
            <person name="Bowen H."/>
            <person name="Vavikolanu K."/>
            <person name="Mehta A."/>
            <person name="Aluvathingal J."/>
            <person name="Nadendla S."/>
            <person name="Lowell S."/>
            <person name="Myers T."/>
            <person name="Yan Y."/>
            <person name="Sichtig H."/>
        </authorList>
    </citation>
    <scope>NUCLEOTIDE SEQUENCE [LARGE SCALE GENOMIC DNA]</scope>
    <source>
        <strain evidence="5 8">FDAARGOS_864</strain>
    </source>
</reference>
<keyword evidence="6" id="KW-1185">Reference proteome</keyword>
<evidence type="ECO:0000256" key="1">
    <source>
        <dbReference type="SAM" id="MobiDB-lite"/>
    </source>
</evidence>
<evidence type="ECO:0000313" key="7">
    <source>
        <dbReference type="Proteomes" id="UP000092021"/>
    </source>
</evidence>
<keyword evidence="2" id="KW-0472">Membrane</keyword>
<feature type="transmembrane region" description="Helical" evidence="2">
    <location>
        <begin position="32"/>
        <end position="51"/>
    </location>
</feature>
<dbReference type="KEGG" id="rkr:I6G21_05150"/>
<evidence type="ECO:0000256" key="2">
    <source>
        <dbReference type="SAM" id="Phobius"/>
    </source>
</evidence>
<reference evidence="3 6" key="3">
    <citation type="submission" date="2016-06" db="EMBL/GenBank/DDBJ databases">
        <title>Identification of putative biosynthetic pathways for the production of bioactive secondary metabolites by the marine actinomycete Kocuria kristinae RUTW2-3.</title>
        <authorList>
            <person name="Waterworth S.C."/>
            <person name="Walmsley T.A."/>
            <person name="Matongo T."/>
            <person name="Davies-Coleman M.T."/>
            <person name="Dorrington R.A."/>
        </authorList>
    </citation>
    <scope>NUCLEOTIDE SEQUENCE [LARGE SCALE GENOMIC DNA]</scope>
    <source>
        <strain evidence="6">RuSp02-3</strain>
        <strain evidence="3">RUTW2-3</strain>
        <strain evidence="4 7">RUTW4-5</strain>
    </source>
</reference>
<keyword evidence="2" id="KW-1133">Transmembrane helix</keyword>
<dbReference type="InterPro" id="IPR005325">
    <property type="entry name" value="DUF308_memb"/>
</dbReference>
<dbReference type="Proteomes" id="UP000594975">
    <property type="component" value="Chromosome"/>
</dbReference>
<gene>
    <name evidence="4" type="ORF">A5N15_03370</name>
    <name evidence="3" type="ORF">AN277_0202835</name>
    <name evidence="5" type="ORF">I6G21_05150</name>
</gene>
<dbReference type="InterPro" id="IPR052712">
    <property type="entry name" value="Acid_resist_chaperone_HdeD"/>
</dbReference>
<feature type="transmembrane region" description="Helical" evidence="2">
    <location>
        <begin position="141"/>
        <end position="166"/>
    </location>
</feature>
<evidence type="ECO:0000313" key="8">
    <source>
        <dbReference type="Proteomes" id="UP000594975"/>
    </source>
</evidence>
<dbReference type="AlphaFoldDB" id="A0A199PTC3"/>
<dbReference type="EMBL" id="LWGZ01000306">
    <property type="protein sequence ID" value="OAX64126.1"/>
    <property type="molecule type" value="Genomic_DNA"/>
</dbReference>
<evidence type="ECO:0000313" key="4">
    <source>
        <dbReference type="EMBL" id="OAX64126.1"/>
    </source>
</evidence>
<dbReference type="GeneID" id="61262758"/>
<feature type="transmembrane region" description="Helical" evidence="2">
    <location>
        <begin position="63"/>
        <end position="82"/>
    </location>
</feature>
<feature type="region of interest" description="Disordered" evidence="1">
    <location>
        <begin position="189"/>
        <end position="209"/>
    </location>
</feature>
<dbReference type="GO" id="GO:0005886">
    <property type="term" value="C:plasma membrane"/>
    <property type="evidence" value="ECO:0007669"/>
    <property type="project" value="TreeGrafter"/>
</dbReference>
<dbReference type="Proteomes" id="UP000092021">
    <property type="component" value="Unassembled WGS sequence"/>
</dbReference>
<organism evidence="3 6">
    <name type="scientific">Rothia kristinae</name>
    <dbReference type="NCBI Taxonomy" id="37923"/>
    <lineage>
        <taxon>Bacteria</taxon>
        <taxon>Bacillati</taxon>
        <taxon>Actinomycetota</taxon>
        <taxon>Actinomycetes</taxon>
        <taxon>Micrococcales</taxon>
        <taxon>Micrococcaceae</taxon>
        <taxon>Rothia</taxon>
    </lineage>
</organism>
<sequence>MIPRSSTTILVTGVLAVIFGLVALFWPVHTAMAVVMIVGAFLVVAGIAEAVFAARSGRGMRAWGLWSGILTALVGIVALFAPAAGVTAVVWIVGVWLIVRGVLSLMAATSTPGPGRGLGVLVGILWILLALILLFNPVAGAGALSILLGVLALFSGFAMIAAGLVFRRVGNGLRRAEAQFRQQYGTVDGTTRRTRSPLDTGDVIEGETK</sequence>